<dbReference type="InterPro" id="IPR020798">
    <property type="entry name" value="Ribosomal_uL16_CS"/>
</dbReference>
<dbReference type="PANTHER" id="PTHR11761">
    <property type="entry name" value="50S/60S RIBOSOMAL PROTEIN L14/L23"/>
    <property type="match status" value="1"/>
</dbReference>
<keyword evidence="3" id="KW-0689">Ribosomal protein</keyword>
<evidence type="ECO:0000256" key="2">
    <source>
        <dbReference type="ARBA" id="ARBA00010745"/>
    </source>
</evidence>
<dbReference type="CDD" id="cd01433">
    <property type="entry name" value="Ribosomal_L16_L10e"/>
    <property type="match status" value="1"/>
</dbReference>
<dbReference type="Pfam" id="PF00238">
    <property type="entry name" value="Ribosomal_L14"/>
    <property type="match status" value="1"/>
</dbReference>
<evidence type="ECO:0000256" key="1">
    <source>
        <dbReference type="ARBA" id="ARBA00008931"/>
    </source>
</evidence>
<dbReference type="InterPro" id="IPR036853">
    <property type="entry name" value="Ribosomal_uL14_sf"/>
</dbReference>
<dbReference type="STRING" id="6526.A0A2C9LIG0"/>
<dbReference type="PROSITE" id="PS00049">
    <property type="entry name" value="RIBOSOMAL_L14"/>
    <property type="match status" value="1"/>
</dbReference>
<dbReference type="Pfam" id="PF00252">
    <property type="entry name" value="Ribosomal_L16"/>
    <property type="match status" value="1"/>
</dbReference>
<dbReference type="InterPro" id="IPR047873">
    <property type="entry name" value="Ribosomal_uL16"/>
</dbReference>
<dbReference type="InterPro" id="IPR000218">
    <property type="entry name" value="Ribosomal_uL14"/>
</dbReference>
<evidence type="ECO:0000313" key="6">
    <source>
        <dbReference type="EnsemblMetazoa" id="BGLB031539-PA"/>
    </source>
</evidence>
<comment type="similarity">
    <text evidence="1">Belongs to the universal ribosomal protein uL16 family.</text>
</comment>
<dbReference type="GO" id="GO:0006412">
    <property type="term" value="P:translation"/>
    <property type="evidence" value="ECO:0007669"/>
    <property type="project" value="InterPro"/>
</dbReference>
<dbReference type="Gene3D" id="2.40.150.20">
    <property type="entry name" value="Ribosomal protein L14"/>
    <property type="match status" value="1"/>
</dbReference>
<organism evidence="6 7">
    <name type="scientific">Biomphalaria glabrata</name>
    <name type="common">Bloodfluke planorb</name>
    <name type="synonym">Freshwater snail</name>
    <dbReference type="NCBI Taxonomy" id="6526"/>
    <lineage>
        <taxon>Eukaryota</taxon>
        <taxon>Metazoa</taxon>
        <taxon>Spiralia</taxon>
        <taxon>Lophotrochozoa</taxon>
        <taxon>Mollusca</taxon>
        <taxon>Gastropoda</taxon>
        <taxon>Heterobranchia</taxon>
        <taxon>Euthyneura</taxon>
        <taxon>Panpulmonata</taxon>
        <taxon>Hygrophila</taxon>
        <taxon>Lymnaeoidea</taxon>
        <taxon>Planorbidae</taxon>
        <taxon>Biomphalaria</taxon>
    </lineage>
</organism>
<name>A0A2C9LIG0_BIOGL</name>
<dbReference type="SUPFAM" id="SSF54686">
    <property type="entry name" value="Ribosomal protein L16p/L10e"/>
    <property type="match status" value="1"/>
</dbReference>
<dbReference type="AlphaFoldDB" id="A0A2C9LIG0"/>
<dbReference type="GO" id="GO:0003735">
    <property type="term" value="F:structural constituent of ribosome"/>
    <property type="evidence" value="ECO:0007669"/>
    <property type="project" value="InterPro"/>
</dbReference>
<comment type="similarity">
    <text evidence="2">Belongs to the universal ribosomal protein uL14 family.</text>
</comment>
<evidence type="ECO:0000256" key="3">
    <source>
        <dbReference type="ARBA" id="ARBA00022980"/>
    </source>
</evidence>
<dbReference type="InterPro" id="IPR019972">
    <property type="entry name" value="Ribosomal_uL14_CS"/>
</dbReference>
<proteinExistence type="inferred from homology"/>
<sequence>MPAFGSIALKSLECCRMNGDQIDSARKTINRFLKRKGKLWIRIYPNIPVSKKPTDVRMGKDNSGASLLRCIGIPGGSKKKFAKVGDLIVVSVIATISKRSSSAVKVKKGTVHNAVIVRLKKKVLRQDGTTVAFFSNAAVLVNKQFEPLATRLFGPVDRDVRDYGKIFSMARE</sequence>
<dbReference type="InterPro" id="IPR036920">
    <property type="entry name" value="Ribosomal_uL16_sf"/>
</dbReference>
<evidence type="ECO:0000256" key="4">
    <source>
        <dbReference type="ARBA" id="ARBA00023274"/>
    </source>
</evidence>
<dbReference type="SMART" id="SM01374">
    <property type="entry name" value="Ribosomal_L14"/>
    <property type="match status" value="1"/>
</dbReference>
<dbReference type="PROSITE" id="PS00586">
    <property type="entry name" value="RIBOSOMAL_L16_1"/>
    <property type="match status" value="1"/>
</dbReference>
<accession>A0A2C9LIG0</accession>
<dbReference type="VEuPathDB" id="VectorBase:BGLB031539"/>
<evidence type="ECO:0000313" key="7">
    <source>
        <dbReference type="Proteomes" id="UP000076420"/>
    </source>
</evidence>
<dbReference type="GO" id="GO:0070180">
    <property type="term" value="F:large ribosomal subunit rRNA binding"/>
    <property type="evidence" value="ECO:0007669"/>
    <property type="project" value="TreeGrafter"/>
</dbReference>
<evidence type="ECO:0000256" key="5">
    <source>
        <dbReference type="ARBA" id="ARBA00035440"/>
    </source>
</evidence>
<dbReference type="CDD" id="cd00337">
    <property type="entry name" value="Ribosomal_uL14"/>
    <property type="match status" value="1"/>
</dbReference>
<protein>
    <recommendedName>
        <fullName evidence="5">39S ribosomal protein L16, mitochondrial</fullName>
    </recommendedName>
</protein>
<dbReference type="InterPro" id="IPR000114">
    <property type="entry name" value="Ribosomal_uL16_bact-type"/>
</dbReference>
<reference evidence="6" key="1">
    <citation type="submission" date="2020-05" db="UniProtKB">
        <authorList>
            <consortium name="EnsemblMetazoa"/>
        </authorList>
    </citation>
    <scope>IDENTIFICATION</scope>
    <source>
        <strain evidence="6">BB02</strain>
    </source>
</reference>
<dbReference type="Gene3D" id="3.90.1170.10">
    <property type="entry name" value="Ribosomal protein L10e/L16"/>
    <property type="match status" value="1"/>
</dbReference>
<dbReference type="PANTHER" id="PTHR11761:SF3">
    <property type="entry name" value="LARGE RIBOSOMAL SUBUNIT PROTEIN UL14M"/>
    <property type="match status" value="1"/>
</dbReference>
<dbReference type="Proteomes" id="UP000076420">
    <property type="component" value="Unassembled WGS sequence"/>
</dbReference>
<keyword evidence="4" id="KW-0687">Ribonucleoprotein</keyword>
<dbReference type="PRINTS" id="PR00060">
    <property type="entry name" value="RIBOSOMALL16"/>
</dbReference>
<dbReference type="HAMAP" id="MF_01367">
    <property type="entry name" value="Ribosomal_uL14"/>
    <property type="match status" value="1"/>
</dbReference>
<dbReference type="InterPro" id="IPR016180">
    <property type="entry name" value="Ribosomal_uL16_dom"/>
</dbReference>
<dbReference type="GO" id="GO:0022625">
    <property type="term" value="C:cytosolic large ribosomal subunit"/>
    <property type="evidence" value="ECO:0007669"/>
    <property type="project" value="TreeGrafter"/>
</dbReference>
<dbReference type="SUPFAM" id="SSF50193">
    <property type="entry name" value="Ribosomal protein L14"/>
    <property type="match status" value="1"/>
</dbReference>
<dbReference type="EnsemblMetazoa" id="BGLB031539-RA">
    <property type="protein sequence ID" value="BGLB031539-PA"/>
    <property type="gene ID" value="BGLB031539"/>
</dbReference>
<gene>
    <name evidence="6" type="primary">106064928</name>
</gene>